<sequence>MGKVSQANTMSDVRDYLGSRALSRGLTLSVLLLGVTFWASWSVIVVLLAKSNLNLSPVQLLSLVAIAGASGAVSKLLGTLLVNILGRWMPTVIATLMLLMSIISYVQFSAVQLSYPILVALAAGSGMGCMMFAPAFDLTRQSKVMIPLPLSMSLVIGMMIFSLFLAQLVVPLLATWQLAAVDSALILERSSGHFFARIEAGQTILLNNFSFVWAILFGLTAILSAAAALLSNHKQSLPKVTLRKLLAHNGHVWYCSILYNMTFGSFIGFTMALPLMLEFVFGYSTLILVWMGPFIALLARPFGRWLATIFGGALITQVSLLLMMIFGALAGRYMYFAQHGATELYFEPFFISMLGLIFTSALGNGSVVVSMTKVFPRTYTHRVLIWAGTIAMLGAVYLPLRFAWALQSQNMDTVYIDFIVFYVIGLLLNGFVYLRRRGQFYNP</sequence>
<evidence type="ECO:0000313" key="2">
    <source>
        <dbReference type="EMBL" id="AAV81026.1"/>
    </source>
</evidence>
<feature type="transmembrane region" description="Helical" evidence="1">
    <location>
        <begin position="349"/>
        <end position="371"/>
    </location>
</feature>
<feature type="transmembrane region" description="Helical" evidence="1">
    <location>
        <begin position="252"/>
        <end position="273"/>
    </location>
</feature>
<feature type="transmembrane region" description="Helical" evidence="1">
    <location>
        <begin position="279"/>
        <end position="298"/>
    </location>
</feature>
<proteinExistence type="predicted"/>
<dbReference type="Gene3D" id="1.20.1250.20">
    <property type="entry name" value="MFS general substrate transporter like domains"/>
    <property type="match status" value="1"/>
</dbReference>
<feature type="transmembrane region" description="Helical" evidence="1">
    <location>
        <begin position="383"/>
        <end position="402"/>
    </location>
</feature>
<feature type="transmembrane region" description="Helical" evidence="1">
    <location>
        <begin position="21"/>
        <end position="48"/>
    </location>
</feature>
<feature type="transmembrane region" description="Helical" evidence="1">
    <location>
        <begin position="148"/>
        <end position="170"/>
    </location>
</feature>
<feature type="transmembrane region" description="Helical" evidence="1">
    <location>
        <begin position="305"/>
        <end position="329"/>
    </location>
</feature>
<feature type="transmembrane region" description="Helical" evidence="1">
    <location>
        <begin position="211"/>
        <end position="231"/>
    </location>
</feature>
<protein>
    <submittedName>
        <fullName evidence="2">Nitrate/nitrite transporter</fullName>
    </submittedName>
</protein>
<dbReference type="OrthoDB" id="9771451at2"/>
<organism evidence="2 3">
    <name type="scientific">Idiomarina loihiensis (strain ATCC BAA-735 / DSM 15497 / L2-TR)</name>
    <dbReference type="NCBI Taxonomy" id="283942"/>
    <lineage>
        <taxon>Bacteria</taxon>
        <taxon>Pseudomonadati</taxon>
        <taxon>Pseudomonadota</taxon>
        <taxon>Gammaproteobacteria</taxon>
        <taxon>Alteromonadales</taxon>
        <taxon>Idiomarinaceae</taxon>
        <taxon>Idiomarina</taxon>
    </lineage>
</organism>
<dbReference type="KEGG" id="ilo:IL0183"/>
<dbReference type="AlphaFoldDB" id="Q5QWK0"/>
<dbReference type="Proteomes" id="UP000001171">
    <property type="component" value="Chromosome"/>
</dbReference>
<name>Q5QWK0_IDILO</name>
<dbReference type="EMBL" id="AE017340">
    <property type="protein sequence ID" value="AAV81026.1"/>
    <property type="molecule type" value="Genomic_DNA"/>
</dbReference>
<accession>Q5QWK0</accession>
<keyword evidence="1" id="KW-1133">Transmembrane helix</keyword>
<feature type="transmembrane region" description="Helical" evidence="1">
    <location>
        <begin position="88"/>
        <end position="108"/>
    </location>
</feature>
<feature type="transmembrane region" description="Helical" evidence="1">
    <location>
        <begin position="114"/>
        <end position="136"/>
    </location>
</feature>
<evidence type="ECO:0000313" key="3">
    <source>
        <dbReference type="Proteomes" id="UP000001171"/>
    </source>
</evidence>
<gene>
    <name evidence="2" type="primary">narK</name>
    <name evidence="2" type="ordered locus">IL0183</name>
</gene>
<dbReference type="InterPro" id="IPR036259">
    <property type="entry name" value="MFS_trans_sf"/>
</dbReference>
<keyword evidence="3" id="KW-1185">Reference proteome</keyword>
<dbReference type="SUPFAM" id="SSF103473">
    <property type="entry name" value="MFS general substrate transporter"/>
    <property type="match status" value="1"/>
</dbReference>
<dbReference type="STRING" id="283942.IL0183"/>
<reference evidence="2 3" key="1">
    <citation type="journal article" date="2004" name="Proc. Natl. Acad. Sci. U.S.A.">
        <title>Genome sequence of the deep-sea gamma-proteobacterium Idiomarina loihiensis reveals amino acid fermentation as a source of carbon and energy.</title>
        <authorList>
            <person name="Hou S."/>
            <person name="Saw J.H."/>
            <person name="Lee K.S."/>
            <person name="Freitas T.A."/>
            <person name="Belisle C."/>
            <person name="Kawarabayasi Y."/>
            <person name="Donachie S.P."/>
            <person name="Pikina A."/>
            <person name="Galperin M.Y."/>
            <person name="Koonin E.V."/>
            <person name="Makarova K.S."/>
            <person name="Omelchenko M.V."/>
            <person name="Sorokin A."/>
            <person name="Wolf Y.I."/>
            <person name="Li Q.X."/>
            <person name="Keum Y.S."/>
            <person name="Campbell S."/>
            <person name="Denery J."/>
            <person name="Aizawa S."/>
            <person name="Shibata S."/>
            <person name="Malahoff A."/>
            <person name="Alam M."/>
        </authorList>
    </citation>
    <scope>NUCLEOTIDE SEQUENCE [LARGE SCALE GENOMIC DNA]</scope>
    <source>
        <strain evidence="3">ATCC BAA-735 / DSM 15497 / L2-TR</strain>
    </source>
</reference>
<keyword evidence="1" id="KW-0812">Transmembrane</keyword>
<dbReference type="HOGENOM" id="CLU_617884_0_0_6"/>
<evidence type="ECO:0000256" key="1">
    <source>
        <dbReference type="SAM" id="Phobius"/>
    </source>
</evidence>
<dbReference type="eggNOG" id="COG2223">
    <property type="taxonomic scope" value="Bacteria"/>
</dbReference>
<keyword evidence="1" id="KW-0472">Membrane</keyword>
<feature type="transmembrane region" description="Helical" evidence="1">
    <location>
        <begin position="414"/>
        <end position="434"/>
    </location>
</feature>
<feature type="transmembrane region" description="Helical" evidence="1">
    <location>
        <begin position="60"/>
        <end position="81"/>
    </location>
</feature>